<protein>
    <submittedName>
        <fullName evidence="3">Transposase</fullName>
    </submittedName>
</protein>
<sequence>MFVDWSGDSMTVVDRLTGIRSVANIFVASLLHSDMIFAVATPDMKMRAWLSSHQDALTILGGRPMKITPDNASTAANQLFKGGSLRDVNAEYFRFSQHFGVGITSARPLKSRDKAHVEKAVDIVQTWVIEYLDDREFYSFEELNTDISTQVDWINDRQGFRSKNISRRQLFLAEEYPMLNSSPVARWSWSTWRRAKAGMNYHIRFNKHFYSVQWHYAGRFVDVQIFDDHLTVFSDNQINATHALKPANMGYSTADEHVPEKHKDLATKWNRERIEGWAASIGAATQELISQMFHARTVEAQAYSSALAVLSLAKKHSRAQLDAACRNLLDRHEVPSVRKVAEEFHDLAREQTTLFADTQPPLSTDPSPRSKKSPGPRSFHVRGKQAFVFREKK</sequence>
<keyword evidence="4" id="KW-1185">Reference proteome</keyword>
<reference evidence="3 4" key="1">
    <citation type="submission" date="2016-02" db="EMBL/GenBank/DDBJ databases">
        <title>Corynebacterium glutamicum N24 whole genome sequencing project.</title>
        <authorList>
            <person name="Matsutani M."/>
            <person name="Nangtapong N."/>
            <person name="Yakushi T."/>
            <person name="Matsushita K."/>
        </authorList>
    </citation>
    <scope>NUCLEOTIDE SEQUENCE [LARGE SCALE GENOMIC DNA]</scope>
    <source>
        <strain evidence="3 4">N24</strain>
    </source>
</reference>
<dbReference type="EMBL" id="AP017369">
    <property type="protein sequence ID" value="BAU95962.1"/>
    <property type="molecule type" value="Genomic_DNA"/>
</dbReference>
<dbReference type="PANTHER" id="PTHR35004">
    <property type="entry name" value="TRANSPOSASE RV3428C-RELATED"/>
    <property type="match status" value="1"/>
</dbReference>
<feature type="compositionally biased region" description="Polar residues" evidence="1">
    <location>
        <begin position="352"/>
        <end position="365"/>
    </location>
</feature>
<dbReference type="PROSITE" id="PS50994">
    <property type="entry name" value="INTEGRASE"/>
    <property type="match status" value="1"/>
</dbReference>
<name>A0A161JNZ8_9CORY</name>
<accession>A0A161JNZ8</accession>
<organism evidence="3 4">
    <name type="scientific">Corynebacterium suranareeae</name>
    <dbReference type="NCBI Taxonomy" id="2506452"/>
    <lineage>
        <taxon>Bacteria</taxon>
        <taxon>Bacillati</taxon>
        <taxon>Actinomycetota</taxon>
        <taxon>Actinomycetes</taxon>
        <taxon>Mycobacteriales</taxon>
        <taxon>Corynebacteriaceae</taxon>
        <taxon>Corynebacterium</taxon>
    </lineage>
</organism>
<dbReference type="KEGG" id="csur:N24_1700"/>
<gene>
    <name evidence="3" type="ORF">N24_1700</name>
</gene>
<dbReference type="Proteomes" id="UP000218244">
    <property type="component" value="Chromosome"/>
</dbReference>
<dbReference type="InterPro" id="IPR054353">
    <property type="entry name" value="IstA-like_C"/>
</dbReference>
<evidence type="ECO:0000259" key="2">
    <source>
        <dbReference type="PROSITE" id="PS50994"/>
    </source>
</evidence>
<dbReference type="RefSeq" id="WP_096456101.1">
    <property type="nucleotide sequence ID" value="NZ_AP017369.1"/>
</dbReference>
<evidence type="ECO:0000313" key="3">
    <source>
        <dbReference type="EMBL" id="BAU95962.1"/>
    </source>
</evidence>
<dbReference type="PANTHER" id="PTHR35004:SF8">
    <property type="entry name" value="TRANSPOSASE RV3428C-RELATED"/>
    <property type="match status" value="1"/>
</dbReference>
<dbReference type="SUPFAM" id="SSF53098">
    <property type="entry name" value="Ribonuclease H-like"/>
    <property type="match status" value="1"/>
</dbReference>
<feature type="compositionally biased region" description="Basic residues" evidence="1">
    <location>
        <begin position="369"/>
        <end position="382"/>
    </location>
</feature>
<dbReference type="Pfam" id="PF22483">
    <property type="entry name" value="Mu-transpos_C_2"/>
    <property type="match status" value="1"/>
</dbReference>
<feature type="region of interest" description="Disordered" evidence="1">
    <location>
        <begin position="352"/>
        <end position="382"/>
    </location>
</feature>
<dbReference type="InterPro" id="IPR012337">
    <property type="entry name" value="RNaseH-like_sf"/>
</dbReference>
<dbReference type="GO" id="GO:0015074">
    <property type="term" value="P:DNA integration"/>
    <property type="evidence" value="ECO:0007669"/>
    <property type="project" value="InterPro"/>
</dbReference>
<dbReference type="InterPro" id="IPR001584">
    <property type="entry name" value="Integrase_cat-core"/>
</dbReference>
<evidence type="ECO:0000313" key="4">
    <source>
        <dbReference type="Proteomes" id="UP000218244"/>
    </source>
</evidence>
<feature type="domain" description="Integrase catalytic" evidence="2">
    <location>
        <begin position="1"/>
        <end position="175"/>
    </location>
</feature>
<proteinExistence type="predicted"/>
<dbReference type="AlphaFoldDB" id="A0A161JNZ8"/>
<evidence type="ECO:0000256" key="1">
    <source>
        <dbReference type="SAM" id="MobiDB-lite"/>
    </source>
</evidence>